<name>A0A4Q1JSQ5_9GAMM</name>
<keyword evidence="1" id="KW-1133">Transmembrane helix</keyword>
<dbReference type="EMBL" id="SAWZ01000013">
    <property type="protein sequence ID" value="RXQ99940.1"/>
    <property type="molecule type" value="Genomic_DNA"/>
</dbReference>
<proteinExistence type="predicted"/>
<evidence type="ECO:0000313" key="2">
    <source>
        <dbReference type="EMBL" id="RXQ99940.1"/>
    </source>
</evidence>
<keyword evidence="1" id="KW-0472">Membrane</keyword>
<comment type="caution">
    <text evidence="2">The sequence shown here is derived from an EMBL/GenBank/DDBJ whole genome shotgun (WGS) entry which is preliminary data.</text>
</comment>
<feature type="transmembrane region" description="Helical" evidence="1">
    <location>
        <begin position="32"/>
        <end position="56"/>
    </location>
</feature>
<organism evidence="2 3">
    <name type="scientific">Pseudoxanthomonas composti</name>
    <dbReference type="NCBI Taxonomy" id="2137479"/>
    <lineage>
        <taxon>Bacteria</taxon>
        <taxon>Pseudomonadati</taxon>
        <taxon>Pseudomonadota</taxon>
        <taxon>Gammaproteobacteria</taxon>
        <taxon>Lysobacterales</taxon>
        <taxon>Lysobacteraceae</taxon>
        <taxon>Pseudoxanthomonas</taxon>
    </lineage>
</organism>
<sequence length="104" mass="11079">MLLPCLLPLPLGLALAWTAAVAEGVPLSLDLWAVPVVVPQMIFLGSLLLAALCLGVQTWRLWRWLSGRGAVCEGCGNMLGARQGGQPGDTRRCLRCSRDPCIAP</sequence>
<gene>
    <name evidence="2" type="ORF">EPA99_17625</name>
</gene>
<reference evidence="2 3" key="1">
    <citation type="submission" date="2019-01" db="EMBL/GenBank/DDBJ databases">
        <title>Pseudoxanthomonas composti sp. nov., isolated from compost.</title>
        <authorList>
            <person name="Yang G."/>
        </authorList>
    </citation>
    <scope>NUCLEOTIDE SEQUENCE [LARGE SCALE GENOMIC DNA]</scope>
    <source>
        <strain evidence="2 3">GSS15</strain>
    </source>
</reference>
<evidence type="ECO:0000256" key="1">
    <source>
        <dbReference type="SAM" id="Phobius"/>
    </source>
</evidence>
<keyword evidence="1" id="KW-0812">Transmembrane</keyword>
<dbReference type="RefSeq" id="WP_129472567.1">
    <property type="nucleotide sequence ID" value="NZ_SAWZ01000013.1"/>
</dbReference>
<dbReference type="Proteomes" id="UP000289784">
    <property type="component" value="Unassembled WGS sequence"/>
</dbReference>
<keyword evidence="3" id="KW-1185">Reference proteome</keyword>
<dbReference type="OrthoDB" id="6057992at2"/>
<accession>A0A4Q1JSQ5</accession>
<dbReference type="AlphaFoldDB" id="A0A4Q1JSQ5"/>
<evidence type="ECO:0000313" key="3">
    <source>
        <dbReference type="Proteomes" id="UP000289784"/>
    </source>
</evidence>
<protein>
    <submittedName>
        <fullName evidence="2">Uncharacterized protein</fullName>
    </submittedName>
</protein>